<dbReference type="Gene3D" id="3.30.70.330">
    <property type="match status" value="1"/>
</dbReference>
<protein>
    <recommendedName>
        <fullName evidence="2">R3H domain-containing protein</fullName>
    </recommendedName>
</protein>
<dbReference type="InterPro" id="IPR039884">
    <property type="entry name" value="R3HC1/R3HCL"/>
</dbReference>
<gene>
    <name evidence="3" type="ORF">CHS0354_004455</name>
</gene>
<feature type="compositionally biased region" description="Basic residues" evidence="1">
    <location>
        <begin position="314"/>
        <end position="323"/>
    </location>
</feature>
<feature type="region of interest" description="Disordered" evidence="1">
    <location>
        <begin position="294"/>
        <end position="362"/>
    </location>
</feature>
<dbReference type="PROSITE" id="PS51061">
    <property type="entry name" value="R3H"/>
    <property type="match status" value="1"/>
</dbReference>
<feature type="domain" description="R3H" evidence="2">
    <location>
        <begin position="36"/>
        <end position="102"/>
    </location>
</feature>
<feature type="compositionally biased region" description="Low complexity" evidence="1">
    <location>
        <begin position="195"/>
        <end position="208"/>
    </location>
</feature>
<evidence type="ECO:0000313" key="3">
    <source>
        <dbReference type="EMBL" id="KAK3595306.1"/>
    </source>
</evidence>
<evidence type="ECO:0000256" key="1">
    <source>
        <dbReference type="SAM" id="MobiDB-lite"/>
    </source>
</evidence>
<feature type="region of interest" description="Disordered" evidence="1">
    <location>
        <begin position="166"/>
        <end position="247"/>
    </location>
</feature>
<reference evidence="3" key="1">
    <citation type="journal article" date="2021" name="Genome Biol. Evol.">
        <title>A High-Quality Reference Genome for a Parasitic Bivalve with Doubly Uniparental Inheritance (Bivalvia: Unionida).</title>
        <authorList>
            <person name="Smith C.H."/>
        </authorList>
    </citation>
    <scope>NUCLEOTIDE SEQUENCE</scope>
    <source>
        <strain evidence="3">CHS0354</strain>
    </source>
</reference>
<sequence>MRLMAATGSQCSLEKSWRSFRLALYLDYRYLSSADASFVDLIQSDVDCFLKTDISDRVLIFPPIKNYYRFLIHKVIENEYPTLKSFSVGEGDKRRTAVCLKTILKSDWLEEQSMSAPNPLSRGRGRCRHRDDGSPSSSPFEKKSLAVGGLLEKNSKSVEQLQMEMRTAGVGRGRARPDRSKVKRPDAQMYVPPSRRQQQQQEVIQEVITPDSQKSAKPSHGKTKSGVQKYVHPQQKSVQEKTESAENLEDSIKYQFVENSRVNETYQTGNMEGVQPIEIVSGDKHEQKNSCLISQSDEWSHSNKIDTPLASPKKTVKKQKTSHQQKCSYGRDTKITEGGDAEHGLSSGAKEEKSKHSGDLDASFEQNKNVNTVCLSDTHLPNRNQILKVNQDRTKCDTEIDSGFGSVQFLAQKISTERNMETCVCFNTATSENASDKLDCIGNSQITCISHRSSLQFSNKSQLGNQQKVTNTGNTVSDQFAHCAKLGVSTKSDANKLVLDGETVDTTISDGETVDTTISDGETIDTTISDVNKVVLDVETVDTTISDGETIDTTISDVNKVVLDVETVDTTISDGETIDTTMSDANKLVLDGETIDTTISDANKEIFGGTIDTTIPNANKKVLDGQTIDTTISDTNKKVFGGTIDTTVSDANKKLLNGETVDSTEYSFHSYSKNSKLKGVKDSLLDFSSTTVCDVEKCEKKGKESDTSQIIHLDQINDLNDLMELIRDDSKITTDGQDSLGTQACSSGQLNEEESTDHILTVSSNQDPEQHSKCKSVINKEIHFQNTFSDIKQLPEVIVREQAQAELESRPADEVKQIDGYCQVGGKTIECESYTDDNGKTEAGGQTGDRTYLMLGAQEKKIAVYGNVDRSDVQRETISEDDIDEDSWDTLFDEDGECLDPKAMDELTKAVGKVKIEKAKINYLEYSPREPQMNYDSYSHIIEIYDFPKEFITRDLIAAFQSFLSKGFDIKWVDDTHALGVFSSAIAAQSALSMIHPLLKVCPLSEASQQSKLKVKRCTEFLQPYKPRPESSAAVARRLVTGALGLAPPRISKEKREQERKQLQEARAKKRHEKKEKEDMWEGTYGKCAMDAEPS</sequence>
<dbReference type="Proteomes" id="UP001195483">
    <property type="component" value="Unassembled WGS sequence"/>
</dbReference>
<keyword evidence="4" id="KW-1185">Reference proteome</keyword>
<reference evidence="3" key="2">
    <citation type="journal article" date="2021" name="Genome Biol. Evol.">
        <title>Developing a high-quality reference genome for a parasitic bivalve with doubly uniparental inheritance (Bivalvia: Unionida).</title>
        <authorList>
            <person name="Smith C.H."/>
        </authorList>
    </citation>
    <scope>NUCLEOTIDE SEQUENCE</scope>
    <source>
        <strain evidence="3">CHS0354</strain>
        <tissue evidence="3">Mantle</tissue>
    </source>
</reference>
<dbReference type="InterPro" id="IPR012677">
    <property type="entry name" value="Nucleotide-bd_a/b_plait_sf"/>
</dbReference>
<comment type="caution">
    <text evidence="3">The sequence shown here is derived from an EMBL/GenBank/DDBJ whole genome shotgun (WGS) entry which is preliminary data.</text>
</comment>
<dbReference type="GO" id="GO:0003676">
    <property type="term" value="F:nucleic acid binding"/>
    <property type="evidence" value="ECO:0007669"/>
    <property type="project" value="UniProtKB-UniRule"/>
</dbReference>
<feature type="region of interest" description="Disordered" evidence="1">
    <location>
        <begin position="114"/>
        <end position="146"/>
    </location>
</feature>
<dbReference type="PANTHER" id="PTHR21678:SF0">
    <property type="entry name" value="C3H1-TYPE DOMAIN-CONTAINING PROTEIN"/>
    <property type="match status" value="1"/>
</dbReference>
<feature type="region of interest" description="Disordered" evidence="1">
    <location>
        <begin position="733"/>
        <end position="755"/>
    </location>
</feature>
<proteinExistence type="predicted"/>
<dbReference type="EMBL" id="JAEAOA010000332">
    <property type="protein sequence ID" value="KAK3595306.1"/>
    <property type="molecule type" value="Genomic_DNA"/>
</dbReference>
<feature type="compositionally biased region" description="Basic and acidic residues" evidence="1">
    <location>
        <begin position="329"/>
        <end position="359"/>
    </location>
</feature>
<dbReference type="Gene3D" id="3.30.1370.50">
    <property type="entry name" value="R3H-like domain"/>
    <property type="match status" value="1"/>
</dbReference>
<dbReference type="Pfam" id="PF01424">
    <property type="entry name" value="R3H"/>
    <property type="match status" value="1"/>
</dbReference>
<feature type="compositionally biased region" description="Polar residues" evidence="1">
    <location>
        <begin position="733"/>
        <end position="750"/>
    </location>
</feature>
<dbReference type="InterPro" id="IPR001374">
    <property type="entry name" value="R3H_dom"/>
</dbReference>
<organism evidence="3 4">
    <name type="scientific">Potamilus streckersoni</name>
    <dbReference type="NCBI Taxonomy" id="2493646"/>
    <lineage>
        <taxon>Eukaryota</taxon>
        <taxon>Metazoa</taxon>
        <taxon>Spiralia</taxon>
        <taxon>Lophotrochozoa</taxon>
        <taxon>Mollusca</taxon>
        <taxon>Bivalvia</taxon>
        <taxon>Autobranchia</taxon>
        <taxon>Heteroconchia</taxon>
        <taxon>Palaeoheterodonta</taxon>
        <taxon>Unionida</taxon>
        <taxon>Unionoidea</taxon>
        <taxon>Unionidae</taxon>
        <taxon>Ambleminae</taxon>
        <taxon>Lampsilini</taxon>
        <taxon>Potamilus</taxon>
    </lineage>
</organism>
<feature type="region of interest" description="Disordered" evidence="1">
    <location>
        <begin position="1046"/>
        <end position="1095"/>
    </location>
</feature>
<reference evidence="3" key="3">
    <citation type="submission" date="2023-05" db="EMBL/GenBank/DDBJ databases">
        <authorList>
            <person name="Smith C.H."/>
        </authorList>
    </citation>
    <scope>NUCLEOTIDE SEQUENCE</scope>
    <source>
        <strain evidence="3">CHS0354</strain>
        <tissue evidence="3">Mantle</tissue>
    </source>
</reference>
<evidence type="ECO:0000259" key="2">
    <source>
        <dbReference type="PROSITE" id="PS51061"/>
    </source>
</evidence>
<dbReference type="AlphaFoldDB" id="A0AAE0VYX9"/>
<dbReference type="SUPFAM" id="SSF82708">
    <property type="entry name" value="R3H domain"/>
    <property type="match status" value="1"/>
</dbReference>
<accession>A0AAE0VYX9</accession>
<name>A0AAE0VYX9_9BIVA</name>
<evidence type="ECO:0000313" key="4">
    <source>
        <dbReference type="Proteomes" id="UP001195483"/>
    </source>
</evidence>
<feature type="compositionally biased region" description="Basic and acidic residues" evidence="1">
    <location>
        <begin position="1051"/>
        <end position="1067"/>
    </location>
</feature>
<feature type="compositionally biased region" description="Basic and acidic residues" evidence="1">
    <location>
        <begin position="175"/>
        <end position="186"/>
    </location>
</feature>
<dbReference type="PANTHER" id="PTHR21678">
    <property type="entry name" value="GROWTH INHIBITION AND DIFFERENTIATION RELATED PROTEIN 88"/>
    <property type="match status" value="1"/>
</dbReference>
<dbReference type="InterPro" id="IPR036867">
    <property type="entry name" value="R3H_dom_sf"/>
</dbReference>